<feature type="compositionally biased region" description="Low complexity" evidence="1">
    <location>
        <begin position="43"/>
        <end position="60"/>
    </location>
</feature>
<sequence>MPKSTPAPAPVPPAASQPSSAAPPVPAATSSDAIRLRAPSIYAPRASPGPSRRPSPTGGAARWQAPALSWLERTWAVTHSTLPMWRQARNVRITYRLLPPARPAGAVRMDDEVCSEPIGQTWVPRPESIRGVDTPAAGVEAAWNWRGRGWLRIASSYWEVLGWGEFESGAPGGPEGERERWVVTWFQASLFTPMGVDLYSDRKQGMSAACSRMILEALERGEAGEEVASMCKGEMREVEIKY</sequence>
<accession>A0A218ZEM6</accession>
<gene>
    <name evidence="2" type="ORF">B2J93_1665</name>
</gene>
<organism evidence="2 3">
    <name type="scientific">Diplocarpon coronariae</name>
    <dbReference type="NCBI Taxonomy" id="2795749"/>
    <lineage>
        <taxon>Eukaryota</taxon>
        <taxon>Fungi</taxon>
        <taxon>Dikarya</taxon>
        <taxon>Ascomycota</taxon>
        <taxon>Pezizomycotina</taxon>
        <taxon>Leotiomycetes</taxon>
        <taxon>Helotiales</taxon>
        <taxon>Drepanopezizaceae</taxon>
        <taxon>Diplocarpon</taxon>
    </lineage>
</organism>
<dbReference type="Proteomes" id="UP000242519">
    <property type="component" value="Unassembled WGS sequence"/>
</dbReference>
<evidence type="ECO:0000313" key="3">
    <source>
        <dbReference type="Proteomes" id="UP000242519"/>
    </source>
</evidence>
<name>A0A218ZEM6_9HELO</name>
<evidence type="ECO:0000313" key="2">
    <source>
        <dbReference type="EMBL" id="OWP05616.1"/>
    </source>
</evidence>
<proteinExistence type="predicted"/>
<dbReference type="OrthoDB" id="9975758at2759"/>
<evidence type="ECO:0000256" key="1">
    <source>
        <dbReference type="SAM" id="MobiDB-lite"/>
    </source>
</evidence>
<protein>
    <submittedName>
        <fullName evidence="2">Uncharacterized protein</fullName>
    </submittedName>
</protein>
<dbReference type="InParanoid" id="A0A218ZEM6"/>
<keyword evidence="3" id="KW-1185">Reference proteome</keyword>
<dbReference type="AlphaFoldDB" id="A0A218ZEM6"/>
<dbReference type="STRING" id="503106.A0A218ZEM6"/>
<dbReference type="EMBL" id="MZNU01000061">
    <property type="protein sequence ID" value="OWP05616.1"/>
    <property type="molecule type" value="Genomic_DNA"/>
</dbReference>
<reference evidence="2 3" key="1">
    <citation type="submission" date="2017-04" db="EMBL/GenBank/DDBJ databases">
        <title>Draft genome sequence of Marssonina coronaria NL1: causal agent of apple blotch.</title>
        <authorList>
            <person name="Cheng Q."/>
        </authorList>
    </citation>
    <scope>NUCLEOTIDE SEQUENCE [LARGE SCALE GENOMIC DNA]</scope>
    <source>
        <strain evidence="2 3">NL1</strain>
    </source>
</reference>
<comment type="caution">
    <text evidence="2">The sequence shown here is derived from an EMBL/GenBank/DDBJ whole genome shotgun (WGS) entry which is preliminary data.</text>
</comment>
<feature type="compositionally biased region" description="Pro residues" evidence="1">
    <location>
        <begin position="1"/>
        <end position="26"/>
    </location>
</feature>
<feature type="region of interest" description="Disordered" evidence="1">
    <location>
        <begin position="1"/>
        <end position="61"/>
    </location>
</feature>